<gene>
    <name evidence="9" type="ORF">PCANC_18356</name>
</gene>
<keyword evidence="4 7" id="KW-1133">Transmembrane helix</keyword>
<protein>
    <recommendedName>
        <fullName evidence="8">Cation efflux protein transmembrane domain-containing protein</fullName>
    </recommendedName>
</protein>
<name>A0A2N5SN80_9BASI</name>
<evidence type="ECO:0000256" key="1">
    <source>
        <dbReference type="ARBA" id="ARBA00004141"/>
    </source>
</evidence>
<dbReference type="SUPFAM" id="SSF160240">
    <property type="entry name" value="Cation efflux protein cytoplasmic domain-like"/>
    <property type="match status" value="1"/>
</dbReference>
<dbReference type="GO" id="GO:0030003">
    <property type="term" value="P:intracellular monoatomic cation homeostasis"/>
    <property type="evidence" value="ECO:0007669"/>
    <property type="project" value="UniProtKB-ARBA"/>
</dbReference>
<dbReference type="PANTHER" id="PTHR43840:SF4">
    <property type="entry name" value="CDF DIVALENT METAL CATION TRANSPORTER (EUROFUNG)"/>
    <property type="match status" value="1"/>
</dbReference>
<evidence type="ECO:0000313" key="10">
    <source>
        <dbReference type="Proteomes" id="UP000235388"/>
    </source>
</evidence>
<dbReference type="Pfam" id="PF01545">
    <property type="entry name" value="Cation_efflux"/>
    <property type="match status" value="1"/>
</dbReference>
<evidence type="ECO:0000256" key="5">
    <source>
        <dbReference type="ARBA" id="ARBA00023136"/>
    </source>
</evidence>
<dbReference type="Proteomes" id="UP000235388">
    <property type="component" value="Unassembled WGS sequence"/>
</dbReference>
<feature type="compositionally biased region" description="Basic and acidic residues" evidence="6">
    <location>
        <begin position="213"/>
        <end position="228"/>
    </location>
</feature>
<dbReference type="AlphaFoldDB" id="A0A2N5SN80"/>
<dbReference type="Gene3D" id="3.30.70.1350">
    <property type="entry name" value="Cation efflux protein, cytoplasmic domain"/>
    <property type="match status" value="1"/>
</dbReference>
<dbReference type="EMBL" id="PGCJ01000915">
    <property type="protein sequence ID" value="PLW14683.1"/>
    <property type="molecule type" value="Genomic_DNA"/>
</dbReference>
<dbReference type="GO" id="GO:0098771">
    <property type="term" value="P:inorganic ion homeostasis"/>
    <property type="evidence" value="ECO:0007669"/>
    <property type="project" value="UniProtKB-ARBA"/>
</dbReference>
<dbReference type="Gene3D" id="1.20.1510.10">
    <property type="entry name" value="Cation efflux protein transmembrane domain"/>
    <property type="match status" value="1"/>
</dbReference>
<evidence type="ECO:0000313" key="9">
    <source>
        <dbReference type="EMBL" id="PLW14683.1"/>
    </source>
</evidence>
<evidence type="ECO:0000256" key="6">
    <source>
        <dbReference type="SAM" id="MobiDB-lite"/>
    </source>
</evidence>
<dbReference type="FunFam" id="1.20.1510.10:FF:000005">
    <property type="entry name" value="Putative Cation diffusion facilitator 1"/>
    <property type="match status" value="1"/>
</dbReference>
<dbReference type="NCBIfam" id="TIGR01297">
    <property type="entry name" value="CDF"/>
    <property type="match status" value="1"/>
</dbReference>
<dbReference type="InterPro" id="IPR027469">
    <property type="entry name" value="Cation_efflux_TMD_sf"/>
</dbReference>
<keyword evidence="10" id="KW-1185">Reference proteome</keyword>
<dbReference type="STRING" id="200324.A0A2N5SN80"/>
<dbReference type="InterPro" id="IPR058533">
    <property type="entry name" value="Cation_efflux_TM"/>
</dbReference>
<evidence type="ECO:0000259" key="8">
    <source>
        <dbReference type="Pfam" id="PF01545"/>
    </source>
</evidence>
<feature type="transmembrane region" description="Helical" evidence="7">
    <location>
        <begin position="328"/>
        <end position="349"/>
    </location>
</feature>
<evidence type="ECO:0000256" key="3">
    <source>
        <dbReference type="ARBA" id="ARBA00022692"/>
    </source>
</evidence>
<proteinExistence type="predicted"/>
<comment type="caution">
    <text evidence="9">The sequence shown here is derived from an EMBL/GenBank/DDBJ whole genome shotgun (WGS) entry which is preliminary data.</text>
</comment>
<dbReference type="PANTHER" id="PTHR43840">
    <property type="entry name" value="MITOCHONDRIAL METAL TRANSPORTER 1-RELATED"/>
    <property type="match status" value="1"/>
</dbReference>
<dbReference type="GO" id="GO:0008324">
    <property type="term" value="F:monoatomic cation transmembrane transporter activity"/>
    <property type="evidence" value="ECO:0007669"/>
    <property type="project" value="InterPro"/>
</dbReference>
<reference evidence="9 10" key="1">
    <citation type="submission" date="2017-11" db="EMBL/GenBank/DDBJ databases">
        <title>De novo assembly and phasing of dikaryotic genomes from two isolates of Puccinia coronata f. sp. avenae, the causal agent of oat crown rust.</title>
        <authorList>
            <person name="Miller M.E."/>
            <person name="Zhang Y."/>
            <person name="Omidvar V."/>
            <person name="Sperschneider J."/>
            <person name="Schwessinger B."/>
            <person name="Raley C."/>
            <person name="Palmer J.M."/>
            <person name="Garnica D."/>
            <person name="Upadhyaya N."/>
            <person name="Rathjen J."/>
            <person name="Taylor J.M."/>
            <person name="Park R.F."/>
            <person name="Dodds P.N."/>
            <person name="Hirsch C.D."/>
            <person name="Kianian S.F."/>
            <person name="Figueroa M."/>
        </authorList>
    </citation>
    <scope>NUCLEOTIDE SEQUENCE [LARGE SCALE GENOMIC DNA]</scope>
    <source>
        <strain evidence="9">12NC29</strain>
    </source>
</reference>
<evidence type="ECO:0000256" key="7">
    <source>
        <dbReference type="SAM" id="Phobius"/>
    </source>
</evidence>
<comment type="subcellular location">
    <subcellularLocation>
        <location evidence="1">Membrane</location>
        <topology evidence="1">Multi-pass membrane protein</topology>
    </subcellularLocation>
</comment>
<dbReference type="InterPro" id="IPR050291">
    <property type="entry name" value="CDF_Transporter"/>
</dbReference>
<keyword evidence="3 7" id="KW-0812">Transmembrane</keyword>
<keyword evidence="2" id="KW-0813">Transport</keyword>
<evidence type="ECO:0000256" key="4">
    <source>
        <dbReference type="ARBA" id="ARBA00022989"/>
    </source>
</evidence>
<accession>A0A2N5SN80</accession>
<dbReference type="SUPFAM" id="SSF161111">
    <property type="entry name" value="Cation efflux protein transmembrane domain-like"/>
    <property type="match status" value="1"/>
</dbReference>
<keyword evidence="5 7" id="KW-0472">Membrane</keyword>
<dbReference type="OrthoDB" id="78296at2759"/>
<dbReference type="InterPro" id="IPR002524">
    <property type="entry name" value="Cation_efflux"/>
</dbReference>
<feature type="transmembrane region" description="Helical" evidence="7">
    <location>
        <begin position="361"/>
        <end position="386"/>
    </location>
</feature>
<dbReference type="GO" id="GO:0016020">
    <property type="term" value="C:membrane"/>
    <property type="evidence" value="ECO:0007669"/>
    <property type="project" value="UniProtKB-SubCell"/>
</dbReference>
<feature type="domain" description="Cation efflux protein transmembrane" evidence="8">
    <location>
        <begin position="262"/>
        <end position="454"/>
    </location>
</feature>
<organism evidence="9 10">
    <name type="scientific">Puccinia coronata f. sp. avenae</name>
    <dbReference type="NCBI Taxonomy" id="200324"/>
    <lineage>
        <taxon>Eukaryota</taxon>
        <taxon>Fungi</taxon>
        <taxon>Dikarya</taxon>
        <taxon>Basidiomycota</taxon>
        <taxon>Pucciniomycotina</taxon>
        <taxon>Pucciniomycetes</taxon>
        <taxon>Pucciniales</taxon>
        <taxon>Pucciniaceae</taxon>
        <taxon>Puccinia</taxon>
    </lineage>
</organism>
<feature type="non-terminal residue" evidence="9">
    <location>
        <position position="1"/>
    </location>
</feature>
<feature type="transmembrane region" description="Helical" evidence="7">
    <location>
        <begin position="406"/>
        <end position="424"/>
    </location>
</feature>
<dbReference type="InterPro" id="IPR036837">
    <property type="entry name" value="Cation_efflux_CTD_sf"/>
</dbReference>
<sequence>YGCPRLAGPLLFFTELRDRDRVADREPIAIAGHAIELSRSALYNIPATEHQLLVLPVSPETRYDILPVSRVFRGPARYSQDTARAPNGPLNPGCRVLRISSCWGHSPGDTRPAPCTILRTHNNNNTQLEQISNIPTLISHSNHHLTNAYHLAGLVNDQGGEYEKFRRSPDELKQLPNKTRQFYERQNEILDYFLEIDTVLDTSRRRSTAGVTPERRRSEGLIEPHLEADPLNQRPGEPGQCVHKLDRDERKESINVRWTINVNFFINFLLLAGKIVVACLSNSISLIASLVDSAMDFLSTAIIWWTNRTIDSKSWQSIWQYPAGKRRMEPMGVVVFSVFMISSFVQVLVESIERLFAGSSAAISIPFTSMLVMWATILVKGMVWLWCRRKKNTSVKALAQDAENDCILNIFSLLFPYLGLKFNLPWLDAVGGLILSLYIITEWTGTLFDNVRNLTGRRADPIQHQRVAYLVTRFSPLIQAVQHCHVYQAGDDLIVETDVILSPETPLPVAHDVGESVQYALESLDGISRAYCHVDFSSNPMSGHFQR</sequence>
<evidence type="ECO:0000256" key="2">
    <source>
        <dbReference type="ARBA" id="ARBA00022448"/>
    </source>
</evidence>
<feature type="region of interest" description="Disordered" evidence="6">
    <location>
        <begin position="204"/>
        <end position="238"/>
    </location>
</feature>